<gene>
    <name evidence="1" type="ORF">ACFONP_10800</name>
</gene>
<protein>
    <submittedName>
        <fullName evidence="1">Uncharacterized protein</fullName>
    </submittedName>
</protein>
<sequence length="51" mass="5705">MCEEAWAEALEGLRVTLRGRVLAEVQPNPFARPLPCPIENAGRTAKILRIF</sequence>
<reference evidence="2" key="1">
    <citation type="journal article" date="2019" name="Int. J. Syst. Evol. Microbiol.">
        <title>The Global Catalogue of Microorganisms (GCM) 10K type strain sequencing project: providing services to taxonomists for standard genome sequencing and annotation.</title>
        <authorList>
            <consortium name="The Broad Institute Genomics Platform"/>
            <consortium name="The Broad Institute Genome Sequencing Center for Infectious Disease"/>
            <person name="Wu L."/>
            <person name="Ma J."/>
        </authorList>
    </citation>
    <scope>NUCLEOTIDE SEQUENCE [LARGE SCALE GENOMIC DNA]</scope>
    <source>
        <strain evidence="2">KCTC 22245</strain>
    </source>
</reference>
<evidence type="ECO:0000313" key="1">
    <source>
        <dbReference type="EMBL" id="MFC3303219.1"/>
    </source>
</evidence>
<keyword evidence="2" id="KW-1185">Reference proteome</keyword>
<dbReference type="RefSeq" id="WP_189575556.1">
    <property type="nucleotide sequence ID" value="NZ_BMXU01000002.1"/>
</dbReference>
<evidence type="ECO:0000313" key="2">
    <source>
        <dbReference type="Proteomes" id="UP001595607"/>
    </source>
</evidence>
<dbReference type="Proteomes" id="UP001595607">
    <property type="component" value="Unassembled WGS sequence"/>
</dbReference>
<name>A0ABV7MCM6_9PROT</name>
<organism evidence="1 2">
    <name type="scientific">Parvularcula lutaonensis</name>
    <dbReference type="NCBI Taxonomy" id="491923"/>
    <lineage>
        <taxon>Bacteria</taxon>
        <taxon>Pseudomonadati</taxon>
        <taxon>Pseudomonadota</taxon>
        <taxon>Alphaproteobacteria</taxon>
        <taxon>Parvularculales</taxon>
        <taxon>Parvularculaceae</taxon>
        <taxon>Parvularcula</taxon>
    </lineage>
</organism>
<accession>A0ABV7MCM6</accession>
<proteinExistence type="predicted"/>
<comment type="caution">
    <text evidence="1">The sequence shown here is derived from an EMBL/GenBank/DDBJ whole genome shotgun (WGS) entry which is preliminary data.</text>
</comment>
<dbReference type="EMBL" id="JBHRVA010000003">
    <property type="protein sequence ID" value="MFC3303219.1"/>
    <property type="molecule type" value="Genomic_DNA"/>
</dbReference>